<accession>A0AA45ANT2</accession>
<feature type="compositionally biased region" description="Polar residues" evidence="1">
    <location>
        <begin position="7"/>
        <end position="36"/>
    </location>
</feature>
<comment type="caution">
    <text evidence="2">The sequence shown here is derived from an EMBL/GenBank/DDBJ whole genome shotgun (WGS) entry which is preliminary data.</text>
</comment>
<protein>
    <submittedName>
        <fullName evidence="2">Uncharacterized protein</fullName>
    </submittedName>
</protein>
<evidence type="ECO:0000313" key="3">
    <source>
        <dbReference type="Proteomes" id="UP000236305"/>
    </source>
</evidence>
<evidence type="ECO:0000313" key="2">
    <source>
        <dbReference type="EMBL" id="PNH33880.1"/>
    </source>
</evidence>
<dbReference type="EMBL" id="MPSH01000007">
    <property type="protein sequence ID" value="PNH33880.1"/>
    <property type="molecule type" value="Genomic_DNA"/>
</dbReference>
<name>A0AA45ANT2_VERDA</name>
<feature type="region of interest" description="Disordered" evidence="1">
    <location>
        <begin position="1"/>
        <end position="36"/>
    </location>
</feature>
<sequence length="36" mass="4180">MEHVRFVSTQPSNQTAAHHWTSSYQLRKKLQGSNHS</sequence>
<organism evidence="2 3">
    <name type="scientific">Verticillium dahliae</name>
    <name type="common">Verticillium wilt</name>
    <dbReference type="NCBI Taxonomy" id="27337"/>
    <lineage>
        <taxon>Eukaryota</taxon>
        <taxon>Fungi</taxon>
        <taxon>Dikarya</taxon>
        <taxon>Ascomycota</taxon>
        <taxon>Pezizomycotina</taxon>
        <taxon>Sordariomycetes</taxon>
        <taxon>Hypocreomycetidae</taxon>
        <taxon>Glomerellales</taxon>
        <taxon>Plectosphaerellaceae</taxon>
        <taxon>Verticillium</taxon>
    </lineage>
</organism>
<dbReference type="Proteomes" id="UP000236305">
    <property type="component" value="Unassembled WGS sequence"/>
</dbReference>
<dbReference type="AlphaFoldDB" id="A0AA45ANT2"/>
<reference evidence="2 3" key="1">
    <citation type="submission" date="2017-12" db="EMBL/GenBank/DDBJ databases">
        <title>Comparative genomics yields insights into virulence evolution of Verticillium dahliae.</title>
        <authorList>
            <person name="Fan R."/>
            <person name="Armitage A.D."/>
            <person name="Cascant-Lopez E."/>
            <person name="Sobczyk M."/>
            <person name="Cockerton H.M."/>
            <person name="Harrison R.J."/>
        </authorList>
    </citation>
    <scope>NUCLEOTIDE SEQUENCE [LARGE SCALE GENOMIC DNA]</scope>
    <source>
        <strain evidence="2 3">12008</strain>
    </source>
</reference>
<gene>
    <name evidence="2" type="ORF">BJF96_g2888</name>
</gene>
<proteinExistence type="predicted"/>
<evidence type="ECO:0000256" key="1">
    <source>
        <dbReference type="SAM" id="MobiDB-lite"/>
    </source>
</evidence>